<dbReference type="Proteomes" id="UP000015106">
    <property type="component" value="Chromosome 7"/>
</dbReference>
<name>A0A8R7QZ94_TRIUA</name>
<keyword evidence="2" id="KW-1185">Reference proteome</keyword>
<evidence type="ECO:0000313" key="2">
    <source>
        <dbReference type="Proteomes" id="UP000015106"/>
    </source>
</evidence>
<dbReference type="Gramene" id="TuG1812G0700003077.01.T01">
    <property type="protein sequence ID" value="TuG1812G0700003077.01.T01.cds328801"/>
    <property type="gene ID" value="TuG1812G0700003077.01"/>
</dbReference>
<organism evidence="1 2">
    <name type="scientific">Triticum urartu</name>
    <name type="common">Red wild einkorn</name>
    <name type="synonym">Crithodium urartu</name>
    <dbReference type="NCBI Taxonomy" id="4572"/>
    <lineage>
        <taxon>Eukaryota</taxon>
        <taxon>Viridiplantae</taxon>
        <taxon>Streptophyta</taxon>
        <taxon>Embryophyta</taxon>
        <taxon>Tracheophyta</taxon>
        <taxon>Spermatophyta</taxon>
        <taxon>Magnoliopsida</taxon>
        <taxon>Liliopsida</taxon>
        <taxon>Poales</taxon>
        <taxon>Poaceae</taxon>
        <taxon>BOP clade</taxon>
        <taxon>Pooideae</taxon>
        <taxon>Triticodae</taxon>
        <taxon>Triticeae</taxon>
        <taxon>Triticinae</taxon>
        <taxon>Triticum</taxon>
    </lineage>
</organism>
<reference evidence="1" key="3">
    <citation type="submission" date="2022-06" db="UniProtKB">
        <authorList>
            <consortium name="EnsemblPlants"/>
        </authorList>
    </citation>
    <scope>IDENTIFICATION</scope>
</reference>
<reference evidence="1" key="2">
    <citation type="submission" date="2018-03" db="EMBL/GenBank/DDBJ databases">
        <title>The Triticum urartu genome reveals the dynamic nature of wheat genome evolution.</title>
        <authorList>
            <person name="Ling H."/>
            <person name="Ma B."/>
            <person name="Shi X."/>
            <person name="Liu H."/>
            <person name="Dong L."/>
            <person name="Sun H."/>
            <person name="Cao Y."/>
            <person name="Gao Q."/>
            <person name="Zheng S."/>
            <person name="Li Y."/>
            <person name="Yu Y."/>
            <person name="Du H."/>
            <person name="Qi M."/>
            <person name="Li Y."/>
            <person name="Yu H."/>
            <person name="Cui Y."/>
            <person name="Wang N."/>
            <person name="Chen C."/>
            <person name="Wu H."/>
            <person name="Zhao Y."/>
            <person name="Zhang J."/>
            <person name="Li Y."/>
            <person name="Zhou W."/>
            <person name="Zhang B."/>
            <person name="Hu W."/>
            <person name="Eijk M."/>
            <person name="Tang J."/>
            <person name="Witsenboer H."/>
            <person name="Zhao S."/>
            <person name="Li Z."/>
            <person name="Zhang A."/>
            <person name="Wang D."/>
            <person name="Liang C."/>
        </authorList>
    </citation>
    <scope>NUCLEOTIDE SEQUENCE [LARGE SCALE GENOMIC DNA]</scope>
    <source>
        <strain evidence="1">cv. G1812</strain>
    </source>
</reference>
<proteinExistence type="predicted"/>
<evidence type="ECO:0000313" key="1">
    <source>
        <dbReference type="EnsemblPlants" id="TuG1812G0700003077.01.T01.cds328801"/>
    </source>
</evidence>
<protein>
    <submittedName>
        <fullName evidence="1">Uncharacterized protein</fullName>
    </submittedName>
</protein>
<dbReference type="EnsemblPlants" id="TuG1812G0700003077.01.T01">
    <property type="protein sequence ID" value="TuG1812G0700003077.01.T01.cds328801"/>
    <property type="gene ID" value="TuG1812G0700003077.01"/>
</dbReference>
<reference evidence="2" key="1">
    <citation type="journal article" date="2013" name="Nature">
        <title>Draft genome of the wheat A-genome progenitor Triticum urartu.</title>
        <authorList>
            <person name="Ling H.Q."/>
            <person name="Zhao S."/>
            <person name="Liu D."/>
            <person name="Wang J."/>
            <person name="Sun H."/>
            <person name="Zhang C."/>
            <person name="Fan H."/>
            <person name="Li D."/>
            <person name="Dong L."/>
            <person name="Tao Y."/>
            <person name="Gao C."/>
            <person name="Wu H."/>
            <person name="Li Y."/>
            <person name="Cui Y."/>
            <person name="Guo X."/>
            <person name="Zheng S."/>
            <person name="Wang B."/>
            <person name="Yu K."/>
            <person name="Liang Q."/>
            <person name="Yang W."/>
            <person name="Lou X."/>
            <person name="Chen J."/>
            <person name="Feng M."/>
            <person name="Jian J."/>
            <person name="Zhang X."/>
            <person name="Luo G."/>
            <person name="Jiang Y."/>
            <person name="Liu J."/>
            <person name="Wang Z."/>
            <person name="Sha Y."/>
            <person name="Zhang B."/>
            <person name="Wu H."/>
            <person name="Tang D."/>
            <person name="Shen Q."/>
            <person name="Xue P."/>
            <person name="Zou S."/>
            <person name="Wang X."/>
            <person name="Liu X."/>
            <person name="Wang F."/>
            <person name="Yang Y."/>
            <person name="An X."/>
            <person name="Dong Z."/>
            <person name="Zhang K."/>
            <person name="Zhang X."/>
            <person name="Luo M.C."/>
            <person name="Dvorak J."/>
            <person name="Tong Y."/>
            <person name="Wang J."/>
            <person name="Yang H."/>
            <person name="Li Z."/>
            <person name="Wang D."/>
            <person name="Zhang A."/>
            <person name="Wang J."/>
        </authorList>
    </citation>
    <scope>NUCLEOTIDE SEQUENCE</scope>
    <source>
        <strain evidence="2">cv. G1812</strain>
    </source>
</reference>
<accession>A0A8R7QZ94</accession>
<sequence length="98" mass="11222">MAPLSGACFPFSVSFTLFVHSDLSPHPWMSVAVSSSTSSTQIYLPPGWHKQREIALSFPRDSFQTCQVDDWLGSEYYFIRGTNLPSSPRKRERIPYYK</sequence>
<dbReference type="AlphaFoldDB" id="A0A8R7QZ94"/>